<reference evidence="2 3" key="1">
    <citation type="journal article" date="2018" name="J. Microbiol.">
        <title>Baekduia soli gen. nov., sp. nov., a novel bacterium isolated from the soil of Baekdu Mountain and proposal of a novel family name, Baekduiaceae fam. nov.</title>
        <authorList>
            <person name="An D.S."/>
            <person name="Siddiqi M.Z."/>
            <person name="Kim K.H."/>
            <person name="Yu H.S."/>
            <person name="Im W.T."/>
        </authorList>
    </citation>
    <scope>NUCLEOTIDE SEQUENCE [LARGE SCALE GENOMIC DNA]</scope>
    <source>
        <strain evidence="2 3">BR7-21</strain>
    </source>
</reference>
<evidence type="ECO:0000256" key="1">
    <source>
        <dbReference type="SAM" id="MobiDB-lite"/>
    </source>
</evidence>
<gene>
    <name evidence="2" type="ORF">FSW04_04190</name>
</gene>
<dbReference type="KEGG" id="bsol:FSW04_04190"/>
<sequence>MDRIEPIRPQPPAARPIPAIRRTARPGEESRPDPDEGRRRRRRPPPPPPQPPDDGRPHVDVTV</sequence>
<feature type="compositionally biased region" description="Basic and acidic residues" evidence="1">
    <location>
        <begin position="25"/>
        <end position="38"/>
    </location>
</feature>
<evidence type="ECO:0000313" key="3">
    <source>
        <dbReference type="Proteomes" id="UP000321805"/>
    </source>
</evidence>
<feature type="region of interest" description="Disordered" evidence="1">
    <location>
        <begin position="1"/>
        <end position="63"/>
    </location>
</feature>
<evidence type="ECO:0000313" key="2">
    <source>
        <dbReference type="EMBL" id="QEC46867.1"/>
    </source>
</evidence>
<dbReference type="RefSeq" id="WP_146916581.1">
    <property type="nucleotide sequence ID" value="NZ_CP042430.1"/>
</dbReference>
<organism evidence="2 3">
    <name type="scientific">Baekduia soli</name>
    <dbReference type="NCBI Taxonomy" id="496014"/>
    <lineage>
        <taxon>Bacteria</taxon>
        <taxon>Bacillati</taxon>
        <taxon>Actinomycetota</taxon>
        <taxon>Thermoleophilia</taxon>
        <taxon>Solirubrobacterales</taxon>
        <taxon>Baekduiaceae</taxon>
        <taxon>Baekduia</taxon>
    </lineage>
</organism>
<name>A0A5B8U1L8_9ACTN</name>
<dbReference type="EMBL" id="CP042430">
    <property type="protein sequence ID" value="QEC46867.1"/>
    <property type="molecule type" value="Genomic_DNA"/>
</dbReference>
<feature type="compositionally biased region" description="Basic and acidic residues" evidence="1">
    <location>
        <begin position="53"/>
        <end position="63"/>
    </location>
</feature>
<proteinExistence type="predicted"/>
<dbReference type="Proteomes" id="UP000321805">
    <property type="component" value="Chromosome"/>
</dbReference>
<protein>
    <submittedName>
        <fullName evidence="2">Uncharacterized protein</fullName>
    </submittedName>
</protein>
<dbReference type="AlphaFoldDB" id="A0A5B8U1L8"/>
<keyword evidence="3" id="KW-1185">Reference proteome</keyword>
<accession>A0A5B8U1L8</accession>